<dbReference type="InterPro" id="IPR023227">
    <property type="entry name" value="SAM_OH_AdoTrfase_C_sf"/>
</dbReference>
<dbReference type="EMBL" id="FNON01000002">
    <property type="protein sequence ID" value="SDX22044.1"/>
    <property type="molecule type" value="Genomic_DNA"/>
</dbReference>
<keyword evidence="6" id="KW-1185">Reference proteome</keyword>
<protein>
    <recommendedName>
        <fullName evidence="7">SAM-dependent chlorinase/fluorinase</fullName>
    </recommendedName>
</protein>
<dbReference type="Proteomes" id="UP000199515">
    <property type="component" value="Unassembled WGS sequence"/>
</dbReference>
<name>A0A1H2ZYM5_9PSEU</name>
<feature type="domain" description="S-adenosyl-l-methionine hydroxide adenosyltransferase C-terminal" evidence="4">
    <location>
        <begin position="175"/>
        <end position="253"/>
    </location>
</feature>
<dbReference type="InterPro" id="IPR002747">
    <property type="entry name" value="SAM_OH_AdoTrfase"/>
</dbReference>
<dbReference type="PIRSF" id="PIRSF006779">
    <property type="entry name" value="UCP006779"/>
    <property type="match status" value="1"/>
</dbReference>
<dbReference type="SUPFAM" id="SSF102522">
    <property type="entry name" value="Bacterial fluorinating enzyme, N-terminal domain"/>
    <property type="match status" value="1"/>
</dbReference>
<proteinExistence type="inferred from homology"/>
<dbReference type="InterPro" id="IPR046469">
    <property type="entry name" value="SAM_HAT_N"/>
</dbReference>
<organism evidence="5 6">
    <name type="scientific">Amycolatopsis xylanica</name>
    <dbReference type="NCBI Taxonomy" id="589385"/>
    <lineage>
        <taxon>Bacteria</taxon>
        <taxon>Bacillati</taxon>
        <taxon>Actinomycetota</taxon>
        <taxon>Actinomycetes</taxon>
        <taxon>Pseudonocardiales</taxon>
        <taxon>Pseudonocardiaceae</taxon>
        <taxon>Amycolatopsis</taxon>
    </lineage>
</organism>
<dbReference type="STRING" id="589385.SAMN05421504_102706"/>
<dbReference type="Gene3D" id="2.40.30.90">
    <property type="entry name" value="Bacterial fluorinating enzyme like"/>
    <property type="match status" value="1"/>
</dbReference>
<dbReference type="InterPro" id="IPR046470">
    <property type="entry name" value="SAM_HAT_C"/>
</dbReference>
<dbReference type="RefSeq" id="WP_281244406.1">
    <property type="nucleotide sequence ID" value="NZ_FNON01000002.1"/>
</dbReference>
<evidence type="ECO:0000313" key="5">
    <source>
        <dbReference type="EMBL" id="SDX22044.1"/>
    </source>
</evidence>
<evidence type="ECO:0000313" key="6">
    <source>
        <dbReference type="Proteomes" id="UP000199515"/>
    </source>
</evidence>
<dbReference type="InterPro" id="IPR023228">
    <property type="entry name" value="SAM_OH_AdoTrfase_N_sf"/>
</dbReference>
<evidence type="ECO:0008006" key="7">
    <source>
        <dbReference type="Google" id="ProtNLM"/>
    </source>
</evidence>
<dbReference type="PANTHER" id="PTHR35092">
    <property type="entry name" value="CHLORINASE MJ1651"/>
    <property type="match status" value="1"/>
</dbReference>
<evidence type="ECO:0000259" key="3">
    <source>
        <dbReference type="Pfam" id="PF01887"/>
    </source>
</evidence>
<dbReference type="Pfam" id="PF20257">
    <property type="entry name" value="SAM_HAT_C"/>
    <property type="match status" value="1"/>
</dbReference>
<evidence type="ECO:0000259" key="4">
    <source>
        <dbReference type="Pfam" id="PF20257"/>
    </source>
</evidence>
<dbReference type="PANTHER" id="PTHR35092:SF1">
    <property type="entry name" value="CHLORINASE MJ1651"/>
    <property type="match status" value="1"/>
</dbReference>
<dbReference type="SUPFAM" id="SSF101852">
    <property type="entry name" value="Bacterial fluorinating enzyme, C-terminal domain"/>
    <property type="match status" value="1"/>
</dbReference>
<reference evidence="5 6" key="1">
    <citation type="submission" date="2016-10" db="EMBL/GenBank/DDBJ databases">
        <authorList>
            <person name="de Groot N.N."/>
        </authorList>
    </citation>
    <scope>NUCLEOTIDE SEQUENCE [LARGE SCALE GENOMIC DNA]</scope>
    <source>
        <strain evidence="5 6">CPCC 202699</strain>
    </source>
</reference>
<accession>A0A1H2ZYM5</accession>
<evidence type="ECO:0000256" key="1">
    <source>
        <dbReference type="ARBA" id="ARBA00022691"/>
    </source>
</evidence>
<dbReference type="Pfam" id="PF01887">
    <property type="entry name" value="SAM_HAT_N"/>
    <property type="match status" value="1"/>
</dbReference>
<sequence length="265" mass="27833">MAYDWISLTTDYGLCDGFVAACHGVIARIAPPIRVIDVTHAVNPQQIRPGSTVLAQTVPFLPEAVHVAVVDPGVGTDRRGVVVVTPRGLLVGPDNGLLLPAAEALGGVREAYELTSPDYRMPHVSATFHGRDIFAPAAAHLALGVAPEAFGKPVHDLVVLPEPRVDAQPGRLTSEVLTVDHFGNVQLAATPNDFDKAELNGPLYVHRGRKTLRVEFARTFADAPTVLYADSAGRLAVAVNGGSAASVLDAVPSQECTITSSPSDS</sequence>
<gene>
    <name evidence="5" type="ORF">SAMN05421504_102706</name>
</gene>
<keyword evidence="1" id="KW-0949">S-adenosyl-L-methionine</keyword>
<dbReference type="Gene3D" id="3.40.50.10790">
    <property type="entry name" value="S-adenosyl-l-methionine hydroxide adenosyltransferase, N-terminal"/>
    <property type="match status" value="1"/>
</dbReference>
<comment type="similarity">
    <text evidence="2">Belongs to the SAM hydrolase / SAM-dependent halogenase family.</text>
</comment>
<dbReference type="AlphaFoldDB" id="A0A1H2ZYM5"/>
<evidence type="ECO:0000256" key="2">
    <source>
        <dbReference type="ARBA" id="ARBA00024035"/>
    </source>
</evidence>
<feature type="domain" description="S-adenosyl-l-methionine hydroxide adenosyltransferase N-terminal" evidence="3">
    <location>
        <begin position="6"/>
        <end position="151"/>
    </location>
</feature>